<dbReference type="GO" id="GO:0048513">
    <property type="term" value="P:animal organ development"/>
    <property type="evidence" value="ECO:0007669"/>
    <property type="project" value="UniProtKB-ARBA"/>
</dbReference>
<feature type="domain" description="C2H2-type" evidence="13">
    <location>
        <begin position="418"/>
        <end position="445"/>
    </location>
</feature>
<feature type="compositionally biased region" description="Basic residues" evidence="12">
    <location>
        <begin position="275"/>
        <end position="284"/>
    </location>
</feature>
<keyword evidence="6" id="KW-0805">Transcription regulation</keyword>
<dbReference type="PANTHER" id="PTHR23233:SF84">
    <property type="entry name" value="FI23031P1"/>
    <property type="match status" value="1"/>
</dbReference>
<dbReference type="PROSITE" id="PS50157">
    <property type="entry name" value="ZINC_FINGER_C2H2_2"/>
    <property type="match status" value="5"/>
</dbReference>
<dbReference type="KEGG" id="hazt:108678034"/>
<evidence type="ECO:0000256" key="10">
    <source>
        <dbReference type="ARBA" id="ARBA00038474"/>
    </source>
</evidence>
<feature type="compositionally biased region" description="Basic and acidic residues" evidence="12">
    <location>
        <begin position="667"/>
        <end position="696"/>
    </location>
</feature>
<feature type="compositionally biased region" description="Pro residues" evidence="12">
    <location>
        <begin position="507"/>
        <end position="535"/>
    </location>
</feature>
<dbReference type="OMA" id="MERNDVQ"/>
<dbReference type="GO" id="GO:0000978">
    <property type="term" value="F:RNA polymerase II cis-regulatory region sequence-specific DNA binding"/>
    <property type="evidence" value="ECO:0007669"/>
    <property type="project" value="TreeGrafter"/>
</dbReference>
<feature type="compositionally biased region" description="Low complexity" evidence="12">
    <location>
        <begin position="643"/>
        <end position="654"/>
    </location>
</feature>
<dbReference type="FunFam" id="3.30.160.60:FF:000215">
    <property type="entry name" value="Spalt-like transcription factor 3"/>
    <property type="match status" value="1"/>
</dbReference>
<feature type="region of interest" description="Disordered" evidence="12">
    <location>
        <begin position="1141"/>
        <end position="1175"/>
    </location>
</feature>
<dbReference type="Pfam" id="PF13894">
    <property type="entry name" value="zf-C2H2_4"/>
    <property type="match status" value="1"/>
</dbReference>
<comment type="similarity">
    <text evidence="10">Belongs to the sal C2H2-type zinc-finger protein family.</text>
</comment>
<dbReference type="PROSITE" id="PS00028">
    <property type="entry name" value="ZINC_FINGER_C2H2_1"/>
    <property type="match status" value="5"/>
</dbReference>
<dbReference type="InterPro" id="IPR051565">
    <property type="entry name" value="Sal_C2H2-zinc-finger"/>
</dbReference>
<feature type="domain" description="C2H2-type" evidence="13">
    <location>
        <begin position="446"/>
        <end position="473"/>
    </location>
</feature>
<feature type="region of interest" description="Disordered" evidence="12">
    <location>
        <begin position="275"/>
        <end position="353"/>
    </location>
</feature>
<feature type="region of interest" description="Disordered" evidence="12">
    <location>
        <begin position="564"/>
        <end position="705"/>
    </location>
</feature>
<organism evidence="14 15">
    <name type="scientific">Hyalella azteca</name>
    <name type="common">Amphipod</name>
    <dbReference type="NCBI Taxonomy" id="294128"/>
    <lineage>
        <taxon>Eukaryota</taxon>
        <taxon>Metazoa</taxon>
        <taxon>Ecdysozoa</taxon>
        <taxon>Arthropoda</taxon>
        <taxon>Crustacea</taxon>
        <taxon>Multicrustacea</taxon>
        <taxon>Malacostraca</taxon>
        <taxon>Eumalacostraca</taxon>
        <taxon>Peracarida</taxon>
        <taxon>Amphipoda</taxon>
        <taxon>Senticaudata</taxon>
        <taxon>Talitrida</taxon>
        <taxon>Talitroidea</taxon>
        <taxon>Hyalellidae</taxon>
        <taxon>Hyalella</taxon>
    </lineage>
</organism>
<feature type="compositionally biased region" description="Low complexity" evidence="12">
    <location>
        <begin position="1011"/>
        <end position="1039"/>
    </location>
</feature>
<feature type="domain" description="C2H2-type" evidence="13">
    <location>
        <begin position="842"/>
        <end position="869"/>
    </location>
</feature>
<evidence type="ECO:0000313" key="15">
    <source>
        <dbReference type="RefSeq" id="XP_018021858.1"/>
    </source>
</evidence>
<protein>
    <submittedName>
        <fullName evidence="15">Homeotic protein spalt-major</fullName>
    </submittedName>
</protein>
<evidence type="ECO:0000256" key="9">
    <source>
        <dbReference type="ARBA" id="ARBA00023242"/>
    </source>
</evidence>
<dbReference type="FunFam" id="3.30.160.60:FF:000570">
    <property type="entry name" value="Spalt like transcription factor 3"/>
    <property type="match status" value="1"/>
</dbReference>
<evidence type="ECO:0000256" key="8">
    <source>
        <dbReference type="ARBA" id="ARBA00023163"/>
    </source>
</evidence>
<gene>
    <name evidence="15" type="primary">LOC108678034</name>
</gene>
<evidence type="ECO:0000256" key="3">
    <source>
        <dbReference type="ARBA" id="ARBA00022737"/>
    </source>
</evidence>
<keyword evidence="9" id="KW-0539">Nucleus</keyword>
<dbReference type="GO" id="GO:0048646">
    <property type="term" value="P:anatomical structure formation involved in morphogenesis"/>
    <property type="evidence" value="ECO:0007669"/>
    <property type="project" value="UniProtKB-ARBA"/>
</dbReference>
<feature type="compositionally biased region" description="Polar residues" evidence="12">
    <location>
        <begin position="84"/>
        <end position="97"/>
    </location>
</feature>
<feature type="region of interest" description="Disordered" evidence="12">
    <location>
        <begin position="499"/>
        <end position="535"/>
    </location>
</feature>
<dbReference type="GO" id="GO:0001708">
    <property type="term" value="P:cell fate specification"/>
    <property type="evidence" value="ECO:0007669"/>
    <property type="project" value="UniProtKB-ARBA"/>
</dbReference>
<feature type="compositionally biased region" description="Basic and acidic residues" evidence="12">
    <location>
        <begin position="159"/>
        <end position="175"/>
    </location>
</feature>
<feature type="compositionally biased region" description="Polar residues" evidence="12">
    <location>
        <begin position="119"/>
        <end position="139"/>
    </location>
</feature>
<dbReference type="GO" id="GO:0061061">
    <property type="term" value="P:muscle structure development"/>
    <property type="evidence" value="ECO:0007669"/>
    <property type="project" value="UniProtKB-ARBA"/>
</dbReference>
<dbReference type="Gene3D" id="3.30.160.60">
    <property type="entry name" value="Classic Zinc Finger"/>
    <property type="match status" value="5"/>
</dbReference>
<dbReference type="AlphaFoldDB" id="A0A8B7P733"/>
<feature type="compositionally biased region" description="Polar residues" evidence="12">
    <location>
        <begin position="1070"/>
        <end position="1083"/>
    </location>
</feature>
<feature type="domain" description="C2H2-type" evidence="13">
    <location>
        <begin position="874"/>
        <end position="901"/>
    </location>
</feature>
<evidence type="ECO:0000259" key="13">
    <source>
        <dbReference type="PROSITE" id="PS50157"/>
    </source>
</evidence>
<keyword evidence="3" id="KW-0677">Repeat</keyword>
<evidence type="ECO:0000256" key="1">
    <source>
        <dbReference type="ARBA" id="ARBA00004123"/>
    </source>
</evidence>
<accession>A0A8B7P733</accession>
<dbReference type="GO" id="GO:0005634">
    <property type="term" value="C:nucleus"/>
    <property type="evidence" value="ECO:0007669"/>
    <property type="project" value="UniProtKB-SubCell"/>
</dbReference>
<dbReference type="FunFam" id="3.30.160.60:FF:002381">
    <property type="entry name" value="Putative spalt protein"/>
    <property type="match status" value="1"/>
</dbReference>
<proteinExistence type="inferred from homology"/>
<reference evidence="15" key="1">
    <citation type="submission" date="2025-08" db="UniProtKB">
        <authorList>
            <consortium name="RefSeq"/>
        </authorList>
    </citation>
    <scope>IDENTIFICATION</scope>
    <source>
        <tissue evidence="15">Whole organism</tissue>
    </source>
</reference>
<keyword evidence="2" id="KW-0479">Metal-binding</keyword>
<evidence type="ECO:0000256" key="11">
    <source>
        <dbReference type="PROSITE-ProRule" id="PRU00042"/>
    </source>
</evidence>
<dbReference type="Proteomes" id="UP000694843">
    <property type="component" value="Unplaced"/>
</dbReference>
<dbReference type="PANTHER" id="PTHR23233">
    <property type="entry name" value="SAL-LIKE PROTEIN"/>
    <property type="match status" value="1"/>
</dbReference>
<evidence type="ECO:0000256" key="12">
    <source>
        <dbReference type="SAM" id="MobiDB-lite"/>
    </source>
</evidence>
<evidence type="ECO:0000256" key="4">
    <source>
        <dbReference type="ARBA" id="ARBA00022771"/>
    </source>
</evidence>
<evidence type="ECO:0000256" key="2">
    <source>
        <dbReference type="ARBA" id="ARBA00022723"/>
    </source>
</evidence>
<dbReference type="SUPFAM" id="SSF57667">
    <property type="entry name" value="beta-beta-alpha zinc fingers"/>
    <property type="match status" value="3"/>
</dbReference>
<keyword evidence="14" id="KW-1185">Reference proteome</keyword>
<feature type="region of interest" description="Disordered" evidence="12">
    <location>
        <begin position="50"/>
        <end position="175"/>
    </location>
</feature>
<dbReference type="FunFam" id="3.30.160.60:FF:000025">
    <property type="entry name" value="Spalt-like transcription factor 1"/>
    <property type="match status" value="1"/>
</dbReference>
<evidence type="ECO:0000256" key="5">
    <source>
        <dbReference type="ARBA" id="ARBA00022833"/>
    </source>
</evidence>
<sequence length="1175" mass="128907">MPTSQDEDSRSSDVAGDMASSALNLSSIIKMNAKRKPDKSKICRIRAGEMEYNDASASPETEPGGLNEAVLPSREPSPDDSPSTRLSPEHYSTTQPRRTSKVCDQILDYSATSPKHRSSPNSPRRQRVSLNSHQRLESANNSPDDDNNNMKPFNFTQERNTERDSPENHRIQGSDIVHERLTANSNVDLVNQFIMNASRQFERNSTQNVPLENMNGTLMALSRLAAASAVPNELGNSAENSGLIHALLAMQNQQLMQFQLIQKIQAQVALDKAKSAKLQRKKEGRKSPETHNYPGAHPMITMAPQTSKVSDDPSSAGTGLSDLMKRFQAPKEPERNERRSKSPVDVKIRPFSPPLTASSIASSVIQPDEPPASNAPNTLEMLQRTTNEVLNNASQGILTNRLIDDYSNNEGKDPYCKHRCRYCGKVFGSDSALQIHVRSHTGERPFKCNICGNRFTTKGNLKVHFQRHAQRFPNVKMNPNPVPEHQDKLFPPLLAQLGELDSENPAPTGPPNPFGPLPSPPGAHPPPPPPPPLLSPLPFSLPPHFLHNRPAPIFPSPLLNSPFERNFENRPDVESLGHDEEDDDDQQTNSHSFEKPESPEPMQEDEQAEFNPTVKEEQENMDTSNDRDLNDFGDANESKGEASSSSQNEMNDSSAESEFLRPMSGDIRIRGDQELKSDQDTVIPKEEKRDDMERNDVQPFLSDNIFDSNAPRHAMPQMPYHPFLFPGLSFPIHRPLLHGMPPSFGPANPTQPPTSFPIPPGVDPAKDPNIYNNLLPRPGSTDNSWEALIEVEKSDKAARLEELQKLEGKKVDPNQCIICQRVLSCKSALVMHYRTHTGERPYKCKICQRTFTTKGNLKTHMGVHRAKPTMRMSHQCPVCHKKYTNSLVLQQHIRTHTGEATDLSLEQIAASEIRDEYPPLPTAGPSPFLPSGLPLAHPFLHGLIPPFPMRPKPPMSSNGPRHLMFKPEEEEEKFLRMMGSSRSSSAGSCEQRSNDEACQPPREDSRVNGTSPRPSISPSPSDYSEISSSAFNSQSSPPSDRTTNNVNGGDSPTNLVLNPETSLEDKSEGQNDVPTSASSSNNVPLDLATSSSALPNPASLLGGFFPGAMPALRNSAAFAGPNIPTSPFFLHNFHVGSSNGAGGGGPPFPLSSLQVGGGGVSRPSPLAATQHVGSA</sequence>
<comment type="subcellular location">
    <subcellularLocation>
        <location evidence="1">Nucleus</location>
    </subcellularLocation>
</comment>
<dbReference type="InterPro" id="IPR013087">
    <property type="entry name" value="Znf_C2H2_type"/>
</dbReference>
<dbReference type="GO" id="GO:0048699">
    <property type="term" value="P:generation of neurons"/>
    <property type="evidence" value="ECO:0007669"/>
    <property type="project" value="UniProtKB-ARBA"/>
</dbReference>
<feature type="domain" description="C2H2-type" evidence="13">
    <location>
        <begin position="814"/>
        <end position="841"/>
    </location>
</feature>
<feature type="compositionally biased region" description="Polar residues" evidence="12">
    <location>
        <begin position="1040"/>
        <end position="1061"/>
    </location>
</feature>
<dbReference type="InterPro" id="IPR036236">
    <property type="entry name" value="Znf_C2H2_sf"/>
</dbReference>
<evidence type="ECO:0000256" key="6">
    <source>
        <dbReference type="ARBA" id="ARBA00023015"/>
    </source>
</evidence>
<keyword evidence="5" id="KW-0862">Zinc</keyword>
<evidence type="ECO:0000313" key="14">
    <source>
        <dbReference type="Proteomes" id="UP000694843"/>
    </source>
</evidence>
<feature type="compositionally biased region" description="Basic and acidic residues" evidence="12">
    <location>
        <begin position="614"/>
        <end position="640"/>
    </location>
</feature>
<dbReference type="RefSeq" id="XP_018021858.1">
    <property type="nucleotide sequence ID" value="XM_018166369.2"/>
</dbReference>
<feature type="compositionally biased region" description="Polar residues" evidence="12">
    <location>
        <begin position="303"/>
        <end position="318"/>
    </location>
</feature>
<feature type="region of interest" description="Disordered" evidence="12">
    <location>
        <begin position="972"/>
        <end position="1084"/>
    </location>
</feature>
<feature type="compositionally biased region" description="Basic and acidic residues" evidence="12">
    <location>
        <begin position="565"/>
        <end position="578"/>
    </location>
</feature>
<feature type="compositionally biased region" description="Low complexity" evidence="12">
    <location>
        <begin position="976"/>
        <end position="988"/>
    </location>
</feature>
<name>A0A8B7P733_HYAAZ</name>
<evidence type="ECO:0000256" key="7">
    <source>
        <dbReference type="ARBA" id="ARBA00023125"/>
    </source>
</evidence>
<dbReference type="Pfam" id="PF00096">
    <property type="entry name" value="zf-C2H2"/>
    <property type="match status" value="3"/>
</dbReference>
<keyword evidence="7" id="KW-0238">DNA-binding</keyword>
<dbReference type="GO" id="GO:0000981">
    <property type="term" value="F:DNA-binding transcription factor activity, RNA polymerase II-specific"/>
    <property type="evidence" value="ECO:0007669"/>
    <property type="project" value="TreeGrafter"/>
</dbReference>
<dbReference type="SMART" id="SM00355">
    <property type="entry name" value="ZnF_C2H2"/>
    <property type="match status" value="5"/>
</dbReference>
<dbReference type="GO" id="GO:0008270">
    <property type="term" value="F:zinc ion binding"/>
    <property type="evidence" value="ECO:0007669"/>
    <property type="project" value="UniProtKB-KW"/>
</dbReference>
<keyword evidence="8" id="KW-0804">Transcription</keyword>
<dbReference type="GO" id="GO:0009791">
    <property type="term" value="P:post-embryonic development"/>
    <property type="evidence" value="ECO:0007669"/>
    <property type="project" value="UniProtKB-ARBA"/>
</dbReference>
<feature type="compositionally biased region" description="Basic and acidic residues" evidence="12">
    <location>
        <begin position="323"/>
        <end position="348"/>
    </location>
</feature>
<keyword evidence="4 11" id="KW-0863">Zinc-finger</keyword>
<dbReference type="GeneID" id="108678034"/>
<dbReference type="OrthoDB" id="8749569at2759"/>